<dbReference type="EMBL" id="BIFT01000001">
    <property type="protein sequence ID" value="GCE28089.1"/>
    <property type="molecule type" value="Genomic_DNA"/>
</dbReference>
<evidence type="ECO:0000313" key="1">
    <source>
        <dbReference type="EMBL" id="GCE28089.1"/>
    </source>
</evidence>
<reference evidence="2" key="1">
    <citation type="submission" date="2018-12" db="EMBL/GenBank/DDBJ databases">
        <title>Tengunoibacter tsumagoiensis gen. nov., sp. nov., Dictyobacter kobayashii sp. nov., D. alpinus sp. nov., and D. joshuensis sp. nov. and description of Dictyobacteraceae fam. nov. within the order Ktedonobacterales isolated from Tengu-no-mugimeshi.</title>
        <authorList>
            <person name="Wang C.M."/>
            <person name="Zheng Y."/>
            <person name="Sakai Y."/>
            <person name="Toyoda A."/>
            <person name="Minakuchi Y."/>
            <person name="Abe K."/>
            <person name="Yokota A."/>
            <person name="Yabe S."/>
        </authorList>
    </citation>
    <scope>NUCLEOTIDE SEQUENCE [LARGE SCALE GENOMIC DNA]</scope>
    <source>
        <strain evidence="2">Uno16</strain>
    </source>
</reference>
<keyword evidence="2" id="KW-1185">Reference proteome</keyword>
<protein>
    <submittedName>
        <fullName evidence="1">Uncharacterized protein</fullName>
    </submittedName>
</protein>
<evidence type="ECO:0000313" key="2">
    <source>
        <dbReference type="Proteomes" id="UP000287171"/>
    </source>
</evidence>
<sequence length="47" mass="5550">MQSSVYNTQTPAPVALLHTLVRVAVYRSFREVMDRTEWRRTQAKRAE</sequence>
<proteinExistence type="predicted"/>
<comment type="caution">
    <text evidence="1">The sequence shown here is derived from an EMBL/GenBank/DDBJ whole genome shotgun (WGS) entry which is preliminary data.</text>
</comment>
<dbReference type="AlphaFoldDB" id="A0A402B9W0"/>
<name>A0A402B9W0_9CHLR</name>
<accession>A0A402B9W0</accession>
<organism evidence="1 2">
    <name type="scientific">Dictyobacter alpinus</name>
    <dbReference type="NCBI Taxonomy" id="2014873"/>
    <lineage>
        <taxon>Bacteria</taxon>
        <taxon>Bacillati</taxon>
        <taxon>Chloroflexota</taxon>
        <taxon>Ktedonobacteria</taxon>
        <taxon>Ktedonobacterales</taxon>
        <taxon>Dictyobacteraceae</taxon>
        <taxon>Dictyobacter</taxon>
    </lineage>
</organism>
<gene>
    <name evidence="1" type="ORF">KDA_35730</name>
</gene>
<dbReference type="Proteomes" id="UP000287171">
    <property type="component" value="Unassembled WGS sequence"/>
</dbReference>